<dbReference type="Gene3D" id="1.25.10.10">
    <property type="entry name" value="Leucine-rich Repeat Variant"/>
    <property type="match status" value="1"/>
</dbReference>
<accession>A2DMG2</accession>
<gene>
    <name evidence="2" type="ORF">TVAG_045910</name>
</gene>
<name>A2DMG2_TRIV3</name>
<keyword evidence="3" id="KW-1185">Reference proteome</keyword>
<dbReference type="SUPFAM" id="SSF48371">
    <property type="entry name" value="ARM repeat"/>
    <property type="match status" value="1"/>
</dbReference>
<dbReference type="AlphaFoldDB" id="A2DMG2"/>
<feature type="region of interest" description="Disordered" evidence="1">
    <location>
        <begin position="1"/>
        <end position="20"/>
    </location>
</feature>
<dbReference type="InterPro" id="IPR011989">
    <property type="entry name" value="ARM-like"/>
</dbReference>
<proteinExistence type="predicted"/>
<dbReference type="RefSeq" id="XP_001579375.1">
    <property type="nucleotide sequence ID" value="XM_001579325.1"/>
</dbReference>
<evidence type="ECO:0000256" key="1">
    <source>
        <dbReference type="SAM" id="MobiDB-lite"/>
    </source>
</evidence>
<reference evidence="2" key="2">
    <citation type="journal article" date="2007" name="Science">
        <title>Draft genome sequence of the sexually transmitted pathogen Trichomonas vaginalis.</title>
        <authorList>
            <person name="Carlton J.M."/>
            <person name="Hirt R.P."/>
            <person name="Silva J.C."/>
            <person name="Delcher A.L."/>
            <person name="Schatz M."/>
            <person name="Zhao Q."/>
            <person name="Wortman J.R."/>
            <person name="Bidwell S.L."/>
            <person name="Alsmark U.C.M."/>
            <person name="Besteiro S."/>
            <person name="Sicheritz-Ponten T."/>
            <person name="Noel C.J."/>
            <person name="Dacks J.B."/>
            <person name="Foster P.G."/>
            <person name="Simillion C."/>
            <person name="Van de Peer Y."/>
            <person name="Miranda-Saavedra D."/>
            <person name="Barton G.J."/>
            <person name="Westrop G.D."/>
            <person name="Mueller S."/>
            <person name="Dessi D."/>
            <person name="Fiori P.L."/>
            <person name="Ren Q."/>
            <person name="Paulsen I."/>
            <person name="Zhang H."/>
            <person name="Bastida-Corcuera F.D."/>
            <person name="Simoes-Barbosa A."/>
            <person name="Brown M.T."/>
            <person name="Hayes R.D."/>
            <person name="Mukherjee M."/>
            <person name="Okumura C.Y."/>
            <person name="Schneider R."/>
            <person name="Smith A.J."/>
            <person name="Vanacova S."/>
            <person name="Villalvazo M."/>
            <person name="Haas B.J."/>
            <person name="Pertea M."/>
            <person name="Feldblyum T.V."/>
            <person name="Utterback T.R."/>
            <person name="Shu C.L."/>
            <person name="Osoegawa K."/>
            <person name="de Jong P.J."/>
            <person name="Hrdy I."/>
            <person name="Horvathova L."/>
            <person name="Zubacova Z."/>
            <person name="Dolezal P."/>
            <person name="Malik S.B."/>
            <person name="Logsdon J.M. Jr."/>
            <person name="Henze K."/>
            <person name="Gupta A."/>
            <person name="Wang C.C."/>
            <person name="Dunne R.L."/>
            <person name="Upcroft J.A."/>
            <person name="Upcroft P."/>
            <person name="White O."/>
            <person name="Salzberg S.L."/>
            <person name="Tang P."/>
            <person name="Chiu C.-H."/>
            <person name="Lee Y.-S."/>
            <person name="Embley T.M."/>
            <person name="Coombs G.H."/>
            <person name="Mottram J.C."/>
            <person name="Tachezy J."/>
            <person name="Fraser-Liggett C.M."/>
            <person name="Johnson P.J."/>
        </authorList>
    </citation>
    <scope>NUCLEOTIDE SEQUENCE [LARGE SCALE GENOMIC DNA]</scope>
    <source>
        <strain evidence="2">G3</strain>
    </source>
</reference>
<dbReference type="KEGG" id="tva:5463895"/>
<feature type="compositionally biased region" description="Polar residues" evidence="1">
    <location>
        <begin position="11"/>
        <end position="20"/>
    </location>
</feature>
<protein>
    <submittedName>
        <fullName evidence="2">Uncharacterized protein</fullName>
    </submittedName>
</protein>
<evidence type="ECO:0000313" key="3">
    <source>
        <dbReference type="Proteomes" id="UP000001542"/>
    </source>
</evidence>
<reference evidence="2" key="1">
    <citation type="submission" date="2006-10" db="EMBL/GenBank/DDBJ databases">
        <authorList>
            <person name="Amadeo P."/>
            <person name="Zhao Q."/>
            <person name="Wortman J."/>
            <person name="Fraser-Liggett C."/>
            <person name="Carlton J."/>
        </authorList>
    </citation>
    <scope>NUCLEOTIDE SEQUENCE</scope>
    <source>
        <strain evidence="2">G3</strain>
    </source>
</reference>
<organism evidence="2 3">
    <name type="scientific">Trichomonas vaginalis (strain ATCC PRA-98 / G3)</name>
    <dbReference type="NCBI Taxonomy" id="412133"/>
    <lineage>
        <taxon>Eukaryota</taxon>
        <taxon>Metamonada</taxon>
        <taxon>Parabasalia</taxon>
        <taxon>Trichomonadida</taxon>
        <taxon>Trichomonadidae</taxon>
        <taxon>Trichomonas</taxon>
    </lineage>
</organism>
<dbReference type="VEuPathDB" id="TrichDB:TVAGG3_0336930"/>
<dbReference type="InterPro" id="IPR016024">
    <property type="entry name" value="ARM-type_fold"/>
</dbReference>
<dbReference type="EMBL" id="DS113219">
    <property type="protein sequence ID" value="EAY18389.1"/>
    <property type="molecule type" value="Genomic_DNA"/>
</dbReference>
<evidence type="ECO:0000313" key="2">
    <source>
        <dbReference type="EMBL" id="EAY18389.1"/>
    </source>
</evidence>
<dbReference type="SMR" id="A2DMG2"/>
<dbReference type="InParanoid" id="A2DMG2"/>
<feature type="compositionally biased region" description="Basic and acidic residues" evidence="1">
    <location>
        <begin position="1"/>
        <end position="10"/>
    </location>
</feature>
<sequence length="439" mass="51268">MDEEYKDQISKDQFSSHNQENIVSDQPNNVDFESLHYSISAVVNNLDLPSNLEVIKANIKISTKFIANFNNQDVFNSFIEILQTNKAECGLIMISIIGRLWKLEESLDSAFNDLQIPEIMISLFKENPIPNIQYKITKALTNFAAISQNNIEILISLDFLSLLNMFIVESDGYETRDVTCAFKFLQNFCKFGITDYSYELMQFLPHLSHYIVSSEKKLRELAFQLLHLFLSNEILFERSCLINIQSQLVESARLDLIQNDLILFSCVYKFIENGFTNCFASDDFITSINWHLENSVRYNIKTSILIVYYMTDKHFELIEKHHVYESLFLFVDSSIFDNKYWSIKTICRYLSKSSYDYQVQYIDKLLDSIPDFVESLDEKTIIDLLSILINLLTNNNEVYKPIMIDLDLPDIFDSDIDTKLDETDDLISQFLKFFEEPEN</sequence>
<dbReference type="VEuPathDB" id="TrichDB:TVAG_045910"/>
<dbReference type="Proteomes" id="UP000001542">
    <property type="component" value="Unassembled WGS sequence"/>
</dbReference>